<evidence type="ECO:0000256" key="7">
    <source>
        <dbReference type="ARBA" id="ARBA00023224"/>
    </source>
</evidence>
<feature type="transmembrane region" description="Helical" evidence="8">
    <location>
        <begin position="282"/>
        <end position="303"/>
    </location>
</feature>
<dbReference type="OrthoDB" id="10018446at2759"/>
<feature type="domain" description="G-protein coupled receptors family 1 profile" evidence="9">
    <location>
        <begin position="35"/>
        <end position="301"/>
    </location>
</feature>
<dbReference type="PANTHER" id="PTHR24243:SF233">
    <property type="entry name" value="THYROTROPIN-RELEASING HORMONE RECEPTOR"/>
    <property type="match status" value="1"/>
</dbReference>
<keyword evidence="2 8" id="KW-0812">Transmembrane</keyword>
<organism evidence="10 11">
    <name type="scientific">Adineta steineri</name>
    <dbReference type="NCBI Taxonomy" id="433720"/>
    <lineage>
        <taxon>Eukaryota</taxon>
        <taxon>Metazoa</taxon>
        <taxon>Spiralia</taxon>
        <taxon>Gnathifera</taxon>
        <taxon>Rotifera</taxon>
        <taxon>Eurotatoria</taxon>
        <taxon>Bdelloidea</taxon>
        <taxon>Adinetida</taxon>
        <taxon>Adinetidae</taxon>
        <taxon>Adineta</taxon>
    </lineage>
</organism>
<feature type="transmembrane region" description="Helical" evidence="8">
    <location>
        <begin position="244"/>
        <end position="262"/>
    </location>
</feature>
<evidence type="ECO:0000256" key="4">
    <source>
        <dbReference type="ARBA" id="ARBA00023040"/>
    </source>
</evidence>
<comment type="subcellular location">
    <subcellularLocation>
        <location evidence="1">Membrane</location>
        <topology evidence="1">Multi-pass membrane protein</topology>
    </subcellularLocation>
</comment>
<dbReference type="Gene3D" id="1.20.1070.10">
    <property type="entry name" value="Rhodopsin 7-helix transmembrane proteins"/>
    <property type="match status" value="1"/>
</dbReference>
<evidence type="ECO:0000256" key="6">
    <source>
        <dbReference type="ARBA" id="ARBA00023170"/>
    </source>
</evidence>
<dbReference type="AlphaFoldDB" id="A0A814V4B9"/>
<dbReference type="EMBL" id="CAJNON010000302">
    <property type="protein sequence ID" value="CAF1181767.1"/>
    <property type="molecule type" value="Genomic_DNA"/>
</dbReference>
<evidence type="ECO:0000256" key="3">
    <source>
        <dbReference type="ARBA" id="ARBA00022989"/>
    </source>
</evidence>
<feature type="transmembrane region" description="Helical" evidence="8">
    <location>
        <begin position="139"/>
        <end position="167"/>
    </location>
</feature>
<keyword evidence="5 8" id="KW-0472">Membrane</keyword>
<dbReference type="GO" id="GO:0004930">
    <property type="term" value="F:G protein-coupled receptor activity"/>
    <property type="evidence" value="ECO:0007669"/>
    <property type="project" value="UniProtKB-KW"/>
</dbReference>
<dbReference type="PANTHER" id="PTHR24243">
    <property type="entry name" value="G-PROTEIN COUPLED RECEPTOR"/>
    <property type="match status" value="1"/>
</dbReference>
<dbReference type="InterPro" id="IPR000276">
    <property type="entry name" value="GPCR_Rhodpsn"/>
</dbReference>
<evidence type="ECO:0000313" key="10">
    <source>
        <dbReference type="EMBL" id="CAF1181767.1"/>
    </source>
</evidence>
<evidence type="ECO:0000256" key="1">
    <source>
        <dbReference type="ARBA" id="ARBA00004141"/>
    </source>
</evidence>
<keyword evidence="4" id="KW-0297">G-protein coupled receptor</keyword>
<feature type="transmembrane region" description="Helical" evidence="8">
    <location>
        <begin position="55"/>
        <end position="71"/>
    </location>
</feature>
<evidence type="ECO:0000256" key="5">
    <source>
        <dbReference type="ARBA" id="ARBA00023136"/>
    </source>
</evidence>
<proteinExistence type="predicted"/>
<evidence type="ECO:0000256" key="2">
    <source>
        <dbReference type="ARBA" id="ARBA00022692"/>
    </source>
</evidence>
<sequence>MASWTRQYDGPVYETVELVISAIIPYCLIVIGTTGNLISVVILLNPENRRASTNIYLMFLCTMDTISLYQWNLSNSLYSLTNGQQQIWGNSLIMCRLSQFFAFYTLHTSAMFLTFVELDRACLLRSKWYKRRIARVPAALLICTIILVSLFALDGFLFGLGFSYTIYDNSTGTYETAVGCFYTLNTVLNDFYSIQFPWIHLVVMYFVPFSVIIACTLGTAKKLLINRSLANEQLSRSSQRNRRISIMLLLMCLTYIIATLPNRLCFSLFPNLIIGHNYADTVFLSSSLLMYTRNALNIFFLYMSVSGFRRDIRHIILRCFGRQVNQVLPTGHTMTRDRIGTIPSIQDHIGTTVS</sequence>
<comment type="caution">
    <text evidence="10">The sequence shown here is derived from an EMBL/GenBank/DDBJ whole genome shotgun (WGS) entry which is preliminary data.</text>
</comment>
<feature type="transmembrane region" description="Helical" evidence="8">
    <location>
        <begin position="20"/>
        <end position="43"/>
    </location>
</feature>
<evidence type="ECO:0000259" key="9">
    <source>
        <dbReference type="PROSITE" id="PS50262"/>
    </source>
</evidence>
<dbReference type="Pfam" id="PF00001">
    <property type="entry name" value="7tm_1"/>
    <property type="match status" value="1"/>
</dbReference>
<keyword evidence="6" id="KW-0675">Receptor</keyword>
<protein>
    <recommendedName>
        <fullName evidence="9">G-protein coupled receptors family 1 profile domain-containing protein</fullName>
    </recommendedName>
</protein>
<dbReference type="PROSITE" id="PS50262">
    <property type="entry name" value="G_PROTEIN_RECEP_F1_2"/>
    <property type="match status" value="1"/>
</dbReference>
<name>A0A814V4B9_9BILA</name>
<dbReference type="InterPro" id="IPR017452">
    <property type="entry name" value="GPCR_Rhodpsn_7TM"/>
</dbReference>
<evidence type="ECO:0000256" key="8">
    <source>
        <dbReference type="SAM" id="Phobius"/>
    </source>
</evidence>
<keyword evidence="3 8" id="KW-1133">Transmembrane helix</keyword>
<feature type="transmembrane region" description="Helical" evidence="8">
    <location>
        <begin position="198"/>
        <end position="220"/>
    </location>
</feature>
<dbReference type="SUPFAM" id="SSF81321">
    <property type="entry name" value="Family A G protein-coupled receptor-like"/>
    <property type="match status" value="1"/>
</dbReference>
<dbReference type="Proteomes" id="UP000663891">
    <property type="component" value="Unassembled WGS sequence"/>
</dbReference>
<gene>
    <name evidence="10" type="ORF">VCS650_LOCUS24532</name>
</gene>
<accession>A0A814V4B9</accession>
<evidence type="ECO:0000313" key="11">
    <source>
        <dbReference type="Proteomes" id="UP000663891"/>
    </source>
</evidence>
<reference evidence="10" key="1">
    <citation type="submission" date="2021-02" db="EMBL/GenBank/DDBJ databases">
        <authorList>
            <person name="Nowell W R."/>
        </authorList>
    </citation>
    <scope>NUCLEOTIDE SEQUENCE</scope>
</reference>
<keyword evidence="7" id="KW-0807">Transducer</keyword>
<feature type="transmembrane region" description="Helical" evidence="8">
    <location>
        <begin position="100"/>
        <end position="118"/>
    </location>
</feature>
<dbReference type="GO" id="GO:0005886">
    <property type="term" value="C:plasma membrane"/>
    <property type="evidence" value="ECO:0007669"/>
    <property type="project" value="TreeGrafter"/>
</dbReference>